<keyword evidence="3" id="KW-0677">Repeat</keyword>
<gene>
    <name evidence="9" type="ORF">OXX778_LOCUS9545</name>
</gene>
<protein>
    <submittedName>
        <fullName evidence="9">Uncharacterized protein</fullName>
    </submittedName>
</protein>
<evidence type="ECO:0000256" key="3">
    <source>
        <dbReference type="ARBA" id="ARBA00022737"/>
    </source>
</evidence>
<keyword evidence="6" id="KW-0732">Signal</keyword>
<dbReference type="CDD" id="cd00146">
    <property type="entry name" value="PKD"/>
    <property type="match status" value="1"/>
</dbReference>
<evidence type="ECO:0000256" key="5">
    <source>
        <dbReference type="ARBA" id="ARBA00023136"/>
    </source>
</evidence>
<dbReference type="InterPro" id="IPR035986">
    <property type="entry name" value="PKD_dom_sf"/>
</dbReference>
<dbReference type="GO" id="GO:0005261">
    <property type="term" value="F:monoatomic cation channel activity"/>
    <property type="evidence" value="ECO:0007669"/>
    <property type="project" value="TreeGrafter"/>
</dbReference>
<dbReference type="InterPro" id="IPR002859">
    <property type="entry name" value="PKD/REJ-like"/>
</dbReference>
<dbReference type="Pfam" id="PF00801">
    <property type="entry name" value="PKD"/>
    <property type="match status" value="1"/>
</dbReference>
<dbReference type="Proteomes" id="UP000663879">
    <property type="component" value="Unassembled WGS sequence"/>
</dbReference>
<sequence>MIVLKLGFLFWIFIIQTKAVLIDENGYKGCFENDIFNHEFNSFASHLDSSIITPQRCISACTAMGYSLAAIENGNLCFCKSGTNINSVKASDSNCQTIPCEGNVNSACGSMQHIMVYEAGAFVKLNSVNLVDNPTTIELFQPITFQVDFTGYPENLYLSDNHVMLGNYDVSISKQDNFTYYVTNTDDDYVEVIISPFSINSDKADLIGLKLPNVLDLMDEPILNCPDYSLDINLVTCDLLVKNGSNLKASITYGDGQSTNIDLINFDTINFGNRVPKSLKTLSNFQMTTNEYLIANSEILTHGYLRAIELYSQANTATLTIKVAHLSSCSSSTNQDFNVCADDSQKAATFDCSSNNYQKSKLSCSSINRTERFDSFVSSTFSNTQVFSKTFNIKTGYNLLTDFNNLEVRPGYVIIIQNSAAGTLIDLDTSDIAFSDFEIISSNLIKVNGNFRVNAIVSPSNKALGIGHKYTGQNNYSLSVTVFNTLNPSNTYSLNKNIMIYETVKIGSLSSSTGGIVCYKDKPCTIIASIISGKDLDYYWTVEGNLLNTTINQITYIFKTVGKPLVTLTALNFLSNETRTFQFQVTDRLEGLAFKSGTATVSASASNKPASFLFTLQAGANYECLINYGSSSSTFNDLVYNLNNTYFNHTYPNREAVYTVTISCKNEVNSLTFSFPHYVQHEITGLKLSSNATFVNTPFSIEFAINTGSNPIESILLVDNIPDTVNYNNFIGKGILRNGESLSKIFNVSITLRNYVSFLQLNAFFEVTSPIINPNFEITPSGNLAENTYTFGTSIIFVITMDSGANVRIDLNTDFNNDNLITNNKIGILLPGEWTRNSNEAPNKYKINYLYDNPGDYLIRLELSNALGRFVLTKQISLISTVDGLLPGLIDLNPNNYVLFESSDGVNGKGLAEFVFMYSGITKSGSHSLVRFWPGDMANTTYGPFKLSMDFNKNISKTSLQYEYRQSGIYNVIFEVSNIRGSKIFNINVQVVKSIFGFYIDVNPRVQVVSGSVKISTYMIQGDNVVYTFKINGSIIRNMSRAATSYEVGDSIDYTVGPTGKYIIEVEAKDNYFTKVRNYELNVQSGISSFGLSYTPINSINDDQNPDSRTFTFTLIMPNNDPSANYIIDFGDNSIIDFPKPIGLGVTESHVYSSSGIYNVNVTVFNPVSTLSQFRIVEIFSNFIGFKCTPFWRPFESPNTVEYEYKLTGDSYIIKNDYDLRLQCTWLRLDATPTEIQLELNGIVKRIIKNFTSLDKLRTTDRIGYTIPFSKLNFPSPSQKMPIRVRIMNNMFRDMYFDLNITTYSSLKNIVLTRPETVIQMNIQHPIQVQFESLGTPSCSLVKYTDSKGTIYNIGKYGDSSQCSILFPSVNYIQTYSIISSNWIINSKFMTTGNLRLTIEIKNSFESLILNTNVTVVSTIGLCELPKISLEQSTQLFYKPQVFKITDLISIVSNTQVNCSKSSDNLKEWLIYKVDKKTGAVGSQIKLLNNPTINYAELVIQPKTLNYGLYKIVYRVTMLYNSIYTNQIETFIEIIPAGIIISVFEGQFGDGIYETSRGTNQEFTLNPVAYSIDLENRIKMDSLKFKYYCRLIEKEIAQDYARLGLNSWTDLLTIKTSTDVEITNLVLNNSLSCFQSLDNFKFDTSGNILTINRKGLEFVTDRKYEFLITTEFADYEFDAKIRVEILNYNYVPVISLRCKFFETCWPVEDGVKINPSTQLILTSTCTDGCLLSNNVTTLEYSYNVYKYWSISPDNNDIEEKWVPFYNTSNLRNVDSKELTIENNLFNENPSTKFWKFELTLKTISLTSGIAVGKASLIVKINEIPKDGTCDIDNSRGIPFETIFTITCKNWIDPDGKIKKYSFFAVYLNDPVKIGLGSSINGQLSTQLPQGAIYDSNQLKIEIQIYDEEDGFAFYKIPTNVTVNFNKTISDPSSLITPQLINNLNNGDSKTSMQTILSLASILNSFSLSDKASLNNIENRTTILTTSNGPLSSYSGVASSNIDESQYEMNRNERANMRDFIGNYINNLSISDISSIKFQSSMLKELTAQTDEISRNLGDVVTNQCIRLALGLKTISGKTAIEDIKQTVYAITNTLGNTLTGLSTYLNDRGTTLKKDYDRAIALPDYYDTDLENFWTQPRLLIELRYRQRTT</sequence>
<dbReference type="GO" id="GO:0005886">
    <property type="term" value="C:plasma membrane"/>
    <property type="evidence" value="ECO:0007669"/>
    <property type="project" value="TreeGrafter"/>
</dbReference>
<dbReference type="InterPro" id="IPR002889">
    <property type="entry name" value="WSC_carb-bd"/>
</dbReference>
<dbReference type="PROSITE" id="PS51212">
    <property type="entry name" value="WSC"/>
    <property type="match status" value="1"/>
</dbReference>
<dbReference type="Pfam" id="PF02010">
    <property type="entry name" value="REJ"/>
    <property type="match status" value="1"/>
</dbReference>
<dbReference type="InterPro" id="IPR013783">
    <property type="entry name" value="Ig-like_fold"/>
</dbReference>
<dbReference type="InterPro" id="IPR022409">
    <property type="entry name" value="PKD/Chitinase_dom"/>
</dbReference>
<feature type="domain" description="WSC" evidence="8">
    <location>
        <begin position="24"/>
        <end position="120"/>
    </location>
</feature>
<keyword evidence="5" id="KW-0472">Membrane</keyword>
<dbReference type="SMART" id="SM00321">
    <property type="entry name" value="WSC"/>
    <property type="match status" value="1"/>
</dbReference>
<reference evidence="9" key="1">
    <citation type="submission" date="2021-02" db="EMBL/GenBank/DDBJ databases">
        <authorList>
            <person name="Nowell W R."/>
        </authorList>
    </citation>
    <scope>NUCLEOTIDE SEQUENCE</scope>
    <source>
        <strain evidence="9">Ploen Becks lab</strain>
    </source>
</reference>
<dbReference type="PANTHER" id="PTHR46730">
    <property type="entry name" value="POLYCYSTIN-1"/>
    <property type="match status" value="1"/>
</dbReference>
<dbReference type="Pfam" id="PF01822">
    <property type="entry name" value="WSC"/>
    <property type="match status" value="1"/>
</dbReference>
<comment type="subcellular location">
    <subcellularLocation>
        <location evidence="1">Membrane</location>
        <topology evidence="1">Multi-pass membrane protein</topology>
    </subcellularLocation>
</comment>
<evidence type="ECO:0000313" key="10">
    <source>
        <dbReference type="Proteomes" id="UP000663879"/>
    </source>
</evidence>
<keyword evidence="2" id="KW-0812">Transmembrane</keyword>
<evidence type="ECO:0000256" key="4">
    <source>
        <dbReference type="ARBA" id="ARBA00022989"/>
    </source>
</evidence>
<comment type="caution">
    <text evidence="9">The sequence shown here is derived from an EMBL/GenBank/DDBJ whole genome shotgun (WGS) entry which is preliminary data.</text>
</comment>
<proteinExistence type="predicted"/>
<dbReference type="SMART" id="SM00089">
    <property type="entry name" value="PKD"/>
    <property type="match status" value="3"/>
</dbReference>
<evidence type="ECO:0000313" key="9">
    <source>
        <dbReference type="EMBL" id="CAF0863211.1"/>
    </source>
</evidence>
<keyword evidence="4" id="KW-1133">Transmembrane helix</keyword>
<feature type="domain" description="PKD" evidence="7">
    <location>
        <begin position="833"/>
        <end position="885"/>
    </location>
</feature>
<accession>A0A813WTV6</accession>
<evidence type="ECO:0000259" key="8">
    <source>
        <dbReference type="PROSITE" id="PS51212"/>
    </source>
</evidence>
<dbReference type="EMBL" id="CAJNOC010001417">
    <property type="protein sequence ID" value="CAF0863211.1"/>
    <property type="molecule type" value="Genomic_DNA"/>
</dbReference>
<dbReference type="Gene3D" id="2.60.40.10">
    <property type="entry name" value="Immunoglobulins"/>
    <property type="match status" value="1"/>
</dbReference>
<dbReference type="PANTHER" id="PTHR46730:SF1">
    <property type="entry name" value="PLAT DOMAIN-CONTAINING PROTEIN"/>
    <property type="match status" value="1"/>
</dbReference>
<keyword evidence="10" id="KW-1185">Reference proteome</keyword>
<evidence type="ECO:0000256" key="2">
    <source>
        <dbReference type="ARBA" id="ARBA00022692"/>
    </source>
</evidence>
<dbReference type="OrthoDB" id="6131060at2759"/>
<dbReference type="PROSITE" id="PS50093">
    <property type="entry name" value="PKD"/>
    <property type="match status" value="2"/>
</dbReference>
<feature type="signal peptide" evidence="6">
    <location>
        <begin position="1"/>
        <end position="19"/>
    </location>
</feature>
<feature type="chain" id="PRO_5032978310" evidence="6">
    <location>
        <begin position="20"/>
        <end position="2150"/>
    </location>
</feature>
<evidence type="ECO:0000256" key="1">
    <source>
        <dbReference type="ARBA" id="ARBA00004141"/>
    </source>
</evidence>
<organism evidence="9 10">
    <name type="scientific">Brachionus calyciflorus</name>
    <dbReference type="NCBI Taxonomy" id="104777"/>
    <lineage>
        <taxon>Eukaryota</taxon>
        <taxon>Metazoa</taxon>
        <taxon>Spiralia</taxon>
        <taxon>Gnathifera</taxon>
        <taxon>Rotifera</taxon>
        <taxon>Eurotatoria</taxon>
        <taxon>Monogononta</taxon>
        <taxon>Pseudotrocha</taxon>
        <taxon>Ploima</taxon>
        <taxon>Brachionidae</taxon>
        <taxon>Brachionus</taxon>
    </lineage>
</organism>
<name>A0A813WTV6_9BILA</name>
<evidence type="ECO:0000256" key="6">
    <source>
        <dbReference type="SAM" id="SignalP"/>
    </source>
</evidence>
<dbReference type="GO" id="GO:0006816">
    <property type="term" value="P:calcium ion transport"/>
    <property type="evidence" value="ECO:0007669"/>
    <property type="project" value="TreeGrafter"/>
</dbReference>
<feature type="domain" description="PKD" evidence="7">
    <location>
        <begin position="1119"/>
        <end position="1172"/>
    </location>
</feature>
<evidence type="ECO:0000259" key="7">
    <source>
        <dbReference type="PROSITE" id="PS50093"/>
    </source>
</evidence>
<dbReference type="InterPro" id="IPR000601">
    <property type="entry name" value="PKD_dom"/>
</dbReference>
<dbReference type="SUPFAM" id="SSF49299">
    <property type="entry name" value="PKD domain"/>
    <property type="match status" value="1"/>
</dbReference>